<gene>
    <name evidence="3" type="ORF">GCK32_006281</name>
</gene>
<proteinExistence type="predicted"/>
<evidence type="ECO:0000313" key="3">
    <source>
        <dbReference type="EMBL" id="KAK5966400.1"/>
    </source>
</evidence>
<name>A0AAN8FC46_TRICO</name>
<dbReference type="InterPro" id="IPR052823">
    <property type="entry name" value="SXP/RAL-2_related"/>
</dbReference>
<evidence type="ECO:0000256" key="1">
    <source>
        <dbReference type="SAM" id="SignalP"/>
    </source>
</evidence>
<protein>
    <recommendedName>
        <fullName evidence="2">SXP/RAL-2 family protein Ani s 5-like cation-binding domain-containing protein</fullName>
    </recommendedName>
</protein>
<feature type="signal peptide" evidence="1">
    <location>
        <begin position="1"/>
        <end position="16"/>
    </location>
</feature>
<keyword evidence="4" id="KW-1185">Reference proteome</keyword>
<evidence type="ECO:0000259" key="2">
    <source>
        <dbReference type="Pfam" id="PF02520"/>
    </source>
</evidence>
<sequence length="220" mass="25226">MNYVILIVVVAGTALCRVSTPSPYWPILPPYFYKTNLTARLEYIDITQNMDLTIAQQKSMINKWAAQNNVTEEMDEFNTNVTKMMNETRNNVTRVISQLSAVLDKKLTIMQNEALTPLEQQQALGNLSAEFPEAYWVLEWTYSLFSCGCGYDEYSQSGRGRGHGWDGGYWQAPIPGESAAMDYWYYYGRSNPGYQGYGNYWSQDRQGGYYSNGEMRSRCD</sequence>
<feature type="chain" id="PRO_5042996773" description="SXP/RAL-2 family protein Ani s 5-like cation-binding domain-containing protein" evidence="1">
    <location>
        <begin position="17"/>
        <end position="220"/>
    </location>
</feature>
<dbReference type="Proteomes" id="UP001331761">
    <property type="component" value="Unassembled WGS sequence"/>
</dbReference>
<comment type="caution">
    <text evidence="3">The sequence shown here is derived from an EMBL/GenBank/DDBJ whole genome shotgun (WGS) entry which is preliminary data.</text>
</comment>
<dbReference type="EMBL" id="WIXE01023517">
    <property type="protein sequence ID" value="KAK5966400.1"/>
    <property type="molecule type" value="Genomic_DNA"/>
</dbReference>
<organism evidence="3 4">
    <name type="scientific">Trichostrongylus colubriformis</name>
    <name type="common">Black scour worm</name>
    <dbReference type="NCBI Taxonomy" id="6319"/>
    <lineage>
        <taxon>Eukaryota</taxon>
        <taxon>Metazoa</taxon>
        <taxon>Ecdysozoa</taxon>
        <taxon>Nematoda</taxon>
        <taxon>Chromadorea</taxon>
        <taxon>Rhabditida</taxon>
        <taxon>Rhabditina</taxon>
        <taxon>Rhabditomorpha</taxon>
        <taxon>Strongyloidea</taxon>
        <taxon>Trichostrongylidae</taxon>
        <taxon>Trichostrongylus</taxon>
    </lineage>
</organism>
<feature type="domain" description="SXP/RAL-2 family protein Ani s 5-like cation-binding" evidence="2">
    <location>
        <begin position="39"/>
        <end position="141"/>
    </location>
</feature>
<keyword evidence="1" id="KW-0732">Signal</keyword>
<dbReference type="PANTHER" id="PTHR21593:SF36">
    <property type="entry name" value="DUF148 DOMAIN-CONTAINING PROTEIN-RELATED"/>
    <property type="match status" value="1"/>
</dbReference>
<dbReference type="InterPro" id="IPR003677">
    <property type="entry name" value="ANIS5_cation-bd"/>
</dbReference>
<reference evidence="3 4" key="1">
    <citation type="submission" date="2019-10" db="EMBL/GenBank/DDBJ databases">
        <title>Assembly and Annotation for the nematode Trichostrongylus colubriformis.</title>
        <authorList>
            <person name="Martin J."/>
        </authorList>
    </citation>
    <scope>NUCLEOTIDE SEQUENCE [LARGE SCALE GENOMIC DNA]</scope>
    <source>
        <strain evidence="3">G859</strain>
        <tissue evidence="3">Whole worm</tissue>
    </source>
</reference>
<dbReference type="Pfam" id="PF02520">
    <property type="entry name" value="ANIS5_cation-bd"/>
    <property type="match status" value="1"/>
</dbReference>
<evidence type="ECO:0000313" key="4">
    <source>
        <dbReference type="Proteomes" id="UP001331761"/>
    </source>
</evidence>
<dbReference type="AlphaFoldDB" id="A0AAN8FC46"/>
<dbReference type="PANTHER" id="PTHR21593">
    <property type="entry name" value="PRION-LIKE- Q/N-RICH -DOMAIN-BEARING PROTEIN PROTEIN"/>
    <property type="match status" value="1"/>
</dbReference>
<accession>A0AAN8FC46</accession>